<reference evidence="3" key="1">
    <citation type="submission" date="2023-06" db="EMBL/GenBank/DDBJ databases">
        <title>Identification and characterization of horizontal gene transfer across gut microbiota members of farm animals based on homology search.</title>
        <authorList>
            <person name="Zeman M."/>
            <person name="Kubasova T."/>
            <person name="Jahodarova E."/>
            <person name="Nykrynova M."/>
            <person name="Rychlik I."/>
        </authorList>
    </citation>
    <scope>NUCLEOTIDE SEQUENCE [LARGE SCALE GENOMIC DNA]</scope>
    <source>
        <strain evidence="3">105_WCHN</strain>
    </source>
</reference>
<evidence type="ECO:0000259" key="1">
    <source>
        <dbReference type="PROSITE" id="PS51725"/>
    </source>
</evidence>
<reference evidence="2 3" key="2">
    <citation type="submission" date="2023-06" db="EMBL/GenBank/DDBJ databases">
        <title>Identification and characterization of horizontal gene transfer across gut microbiota members of farm animals based on homology search.</title>
        <authorList>
            <person name="Schwarzerova J."/>
            <person name="Nykrynova M."/>
            <person name="Jureckova K."/>
            <person name="Cejkova D."/>
            <person name="Rychlik I."/>
        </authorList>
    </citation>
    <scope>NUCLEOTIDE SEQUENCE [LARGE SCALE GENOMIC DNA]</scope>
    <source>
        <strain evidence="2 3">105_WCHN</strain>
    </source>
</reference>
<keyword evidence="3" id="KW-1185">Reference proteome</keyword>
<evidence type="ECO:0000313" key="2">
    <source>
        <dbReference type="EMBL" id="MDM8334062.1"/>
    </source>
</evidence>
<dbReference type="SUPFAM" id="SSF54909">
    <property type="entry name" value="Dimeric alpha+beta barrel"/>
    <property type="match status" value="2"/>
</dbReference>
<dbReference type="RefSeq" id="WP_289560312.1">
    <property type="nucleotide sequence ID" value="NZ_JAUDEO010000028.1"/>
</dbReference>
<feature type="domain" description="ABM" evidence="1">
    <location>
        <begin position="9"/>
        <end position="102"/>
    </location>
</feature>
<dbReference type="PANTHER" id="PTHR33336:SF3">
    <property type="entry name" value="ABM DOMAIN-CONTAINING PROTEIN"/>
    <property type="match status" value="1"/>
</dbReference>
<keyword evidence="2" id="KW-0560">Oxidoreductase</keyword>
<dbReference type="EMBL" id="JAUDEO010000028">
    <property type="protein sequence ID" value="MDM8334062.1"/>
    <property type="molecule type" value="Genomic_DNA"/>
</dbReference>
<organism evidence="2 3">
    <name type="scientific">Limosilactobacillus panis</name>
    <dbReference type="NCBI Taxonomy" id="47493"/>
    <lineage>
        <taxon>Bacteria</taxon>
        <taxon>Bacillati</taxon>
        <taxon>Bacillota</taxon>
        <taxon>Bacilli</taxon>
        <taxon>Lactobacillales</taxon>
        <taxon>Lactobacillaceae</taxon>
        <taxon>Limosilactobacillus</taxon>
    </lineage>
</organism>
<sequence>MMNMNNSVVFKMHLIKTAPDTHDQYLNASRGDMITAVAIEDGTLGMYSSHQPDDITNNFAFEVFNDEKSYQAHRQAPTYQQFDQQLADIIVDHQVIDLAPQFMSHQDVALNISTPNDLWINIVSISVAADHLADFKKVVAAQLDNAIKSDPEILAIYAGTKEGQPTEWVIYEVFQSEETYRKHIASPDHQDYLARTKEWVQAKKVDQTIGDILVNRGND</sequence>
<protein>
    <submittedName>
        <fullName evidence="2">Antibiotic biosynthesis monooxygenase</fullName>
    </submittedName>
</protein>
<dbReference type="InterPro" id="IPR007138">
    <property type="entry name" value="ABM_dom"/>
</dbReference>
<dbReference type="Proteomes" id="UP001529423">
    <property type="component" value="Unassembled WGS sequence"/>
</dbReference>
<dbReference type="Gene3D" id="3.30.70.100">
    <property type="match status" value="1"/>
</dbReference>
<accession>A0ABT7VMV2</accession>
<name>A0ABT7VMV2_9LACO</name>
<comment type="caution">
    <text evidence="2">The sequence shown here is derived from an EMBL/GenBank/DDBJ whole genome shotgun (WGS) entry which is preliminary data.</text>
</comment>
<dbReference type="PROSITE" id="PS51725">
    <property type="entry name" value="ABM"/>
    <property type="match status" value="2"/>
</dbReference>
<dbReference type="PANTHER" id="PTHR33336">
    <property type="entry name" value="QUINOL MONOOXYGENASE YGIN-RELATED"/>
    <property type="match status" value="1"/>
</dbReference>
<dbReference type="InterPro" id="IPR011008">
    <property type="entry name" value="Dimeric_a/b-barrel"/>
</dbReference>
<dbReference type="Pfam" id="PF03992">
    <property type="entry name" value="ABM"/>
    <property type="match status" value="2"/>
</dbReference>
<keyword evidence="2" id="KW-0503">Monooxygenase</keyword>
<gene>
    <name evidence="2" type="ORF">QUW46_05700</name>
</gene>
<feature type="domain" description="ABM" evidence="1">
    <location>
        <begin position="119"/>
        <end position="209"/>
    </location>
</feature>
<dbReference type="InterPro" id="IPR050744">
    <property type="entry name" value="AI-2_Isomerase_LsrG"/>
</dbReference>
<proteinExistence type="predicted"/>
<dbReference type="GO" id="GO:0004497">
    <property type="term" value="F:monooxygenase activity"/>
    <property type="evidence" value="ECO:0007669"/>
    <property type="project" value="UniProtKB-KW"/>
</dbReference>
<evidence type="ECO:0000313" key="3">
    <source>
        <dbReference type="Proteomes" id="UP001529423"/>
    </source>
</evidence>
<reference evidence="2 3" key="3">
    <citation type="submission" date="2023-06" db="EMBL/GenBank/DDBJ databases">
        <authorList>
            <person name="Zeman M."/>
            <person name="Kubasova T."/>
            <person name="Jahodarova E."/>
            <person name="Nykrynova M."/>
            <person name="Rychlik I."/>
        </authorList>
    </citation>
    <scope>NUCLEOTIDE SEQUENCE [LARGE SCALE GENOMIC DNA]</scope>
    <source>
        <strain evidence="2 3">105_WCHN</strain>
    </source>
</reference>